<evidence type="ECO:0000313" key="3">
    <source>
        <dbReference type="Proteomes" id="UP000217257"/>
    </source>
</evidence>
<dbReference type="InterPro" id="IPR036609">
    <property type="entry name" value="LCCL_sf"/>
</dbReference>
<accession>A0A250JCI6</accession>
<gene>
    <name evidence="2" type="ORF">CYFUS_006755</name>
</gene>
<keyword evidence="2" id="KW-0378">Hydrolase</keyword>
<protein>
    <submittedName>
        <fullName evidence="2">Protease B</fullName>
    </submittedName>
</protein>
<feature type="domain" description="LCCL" evidence="1">
    <location>
        <begin position="70"/>
        <end position="144"/>
    </location>
</feature>
<reference evidence="2 3" key="1">
    <citation type="submission" date="2017-06" db="EMBL/GenBank/DDBJ databases">
        <title>Sequencing and comparative analysis of myxobacterial genomes.</title>
        <authorList>
            <person name="Rupp O."/>
            <person name="Goesmann A."/>
            <person name="Sogaard-Andersen L."/>
        </authorList>
    </citation>
    <scope>NUCLEOTIDE SEQUENCE [LARGE SCALE GENOMIC DNA]</scope>
    <source>
        <strain evidence="2 3">DSM 52655</strain>
    </source>
</reference>
<evidence type="ECO:0000313" key="2">
    <source>
        <dbReference type="EMBL" id="ATB41290.1"/>
    </source>
</evidence>
<name>A0A250JCI6_9BACT</name>
<dbReference type="RefSeq" id="WP_095989034.1">
    <property type="nucleotide sequence ID" value="NZ_CP022098.1"/>
</dbReference>
<dbReference type="AlphaFoldDB" id="A0A250JCI6"/>
<dbReference type="SUPFAM" id="SSF69848">
    <property type="entry name" value="LCCL domain"/>
    <property type="match status" value="2"/>
</dbReference>
<dbReference type="InterPro" id="IPR004043">
    <property type="entry name" value="LCCL"/>
</dbReference>
<sequence length="258" mass="26467">MFESSGGLYGLRLLAVVGALAVGGCGGAELEPAELTSAEPTGAARQELEACNYCPNSMSVYNGQIGTTIPCFCTDSKASGTGSLWGTDVYTSDSSPCRSAVHAGAITASGGFIGVTMLAGQTTYTGSTRNDVTSSSYYKASGYAGSFSVASADACALPCPIQLKDYRGQNSTVVSCNCTAAVIASPTGFRVVWGTDIYTDDSSVCHAAVHAGVITASGGIVNAVIAPAQLTYTGSTRNDITSNNYTNSEYIYGSYYFQ</sequence>
<dbReference type="Pfam" id="PF03815">
    <property type="entry name" value="LCCL"/>
    <property type="match status" value="2"/>
</dbReference>
<dbReference type="PANTHER" id="PTHR31331">
    <property type="entry name" value="LCCL DOMAIN PROTEIN (AFU_ORTHOLOGUE AFUA_5G08630)"/>
    <property type="match status" value="1"/>
</dbReference>
<dbReference type="SMART" id="SM00603">
    <property type="entry name" value="LCCL"/>
    <property type="match status" value="2"/>
</dbReference>
<evidence type="ECO:0000259" key="1">
    <source>
        <dbReference type="PROSITE" id="PS50820"/>
    </source>
</evidence>
<dbReference type="Gene3D" id="2.170.130.20">
    <property type="entry name" value="LCCL-like domain"/>
    <property type="match status" value="2"/>
</dbReference>
<dbReference type="GO" id="GO:0008233">
    <property type="term" value="F:peptidase activity"/>
    <property type="evidence" value="ECO:0007669"/>
    <property type="project" value="UniProtKB-KW"/>
</dbReference>
<dbReference type="KEGG" id="cfus:CYFUS_006755"/>
<dbReference type="PROSITE" id="PS50820">
    <property type="entry name" value="LCCL"/>
    <property type="match status" value="2"/>
</dbReference>
<dbReference type="Proteomes" id="UP000217257">
    <property type="component" value="Chromosome"/>
</dbReference>
<dbReference type="InterPro" id="IPR051957">
    <property type="entry name" value="CRISP-LCCL_domain"/>
</dbReference>
<organism evidence="2 3">
    <name type="scientific">Cystobacter fuscus</name>
    <dbReference type="NCBI Taxonomy" id="43"/>
    <lineage>
        <taxon>Bacteria</taxon>
        <taxon>Pseudomonadati</taxon>
        <taxon>Myxococcota</taxon>
        <taxon>Myxococcia</taxon>
        <taxon>Myxococcales</taxon>
        <taxon>Cystobacterineae</taxon>
        <taxon>Archangiaceae</taxon>
        <taxon>Cystobacter</taxon>
    </lineage>
</organism>
<proteinExistence type="predicted"/>
<dbReference type="GO" id="GO:0006508">
    <property type="term" value="P:proteolysis"/>
    <property type="evidence" value="ECO:0007669"/>
    <property type="project" value="UniProtKB-KW"/>
</dbReference>
<keyword evidence="2" id="KW-0645">Protease</keyword>
<feature type="domain" description="LCCL" evidence="1">
    <location>
        <begin position="153"/>
        <end position="242"/>
    </location>
</feature>
<dbReference type="EMBL" id="CP022098">
    <property type="protein sequence ID" value="ATB41290.1"/>
    <property type="molecule type" value="Genomic_DNA"/>
</dbReference>
<dbReference type="PANTHER" id="PTHR31331:SF1">
    <property type="entry name" value="CYSTEINE RICH SECRETORY PROTEIN LCCL DOMAIN CONTAINING 2"/>
    <property type="match status" value="1"/>
</dbReference>